<accession>A0A0V0R449</accession>
<dbReference type="InParanoid" id="A0A0V0R449"/>
<evidence type="ECO:0000256" key="7">
    <source>
        <dbReference type="ARBA" id="ARBA00049790"/>
    </source>
</evidence>
<evidence type="ECO:0000256" key="3">
    <source>
        <dbReference type="ARBA" id="ARBA00047418"/>
    </source>
</evidence>
<comment type="catalytic activity">
    <reaction evidence="5">
        <text>a 5'-end (N(2),N(7)-dimethyl 5'-triphosphoguanosine)-ribonucleoside in snRNA + S-adenosyl-L-methionine = a 5'-end (N(2),N(2),N(7)-trimethyl 5'-triphosphoguanosine)-ribonucleoside in snRNA + S-adenosyl-L-homocysteine + H(+)</text>
        <dbReference type="Rhea" id="RHEA:78479"/>
        <dbReference type="Rhea" id="RHEA-COMP:19087"/>
        <dbReference type="Rhea" id="RHEA-COMP:19089"/>
        <dbReference type="ChEBI" id="CHEBI:15378"/>
        <dbReference type="ChEBI" id="CHEBI:57856"/>
        <dbReference type="ChEBI" id="CHEBI:59789"/>
        <dbReference type="ChEBI" id="CHEBI:167623"/>
        <dbReference type="ChEBI" id="CHEBI:172880"/>
    </reaction>
    <physiologicalReaction direction="left-to-right" evidence="5">
        <dbReference type="Rhea" id="RHEA:78480"/>
    </physiologicalReaction>
</comment>
<comment type="similarity">
    <text evidence="2">Belongs to the methyltransferase superfamily. Trimethylguanosine synthase family.</text>
</comment>
<reference evidence="9 10" key="1">
    <citation type="journal article" date="2015" name="Sci. Rep.">
        <title>Genome of the facultative scuticociliatosis pathogen Pseudocohnilembus persalinus provides insight into its virulence through horizontal gene transfer.</title>
        <authorList>
            <person name="Xiong J."/>
            <person name="Wang G."/>
            <person name="Cheng J."/>
            <person name="Tian M."/>
            <person name="Pan X."/>
            <person name="Warren A."/>
            <person name="Jiang C."/>
            <person name="Yuan D."/>
            <person name="Miao W."/>
        </authorList>
    </citation>
    <scope>NUCLEOTIDE SEQUENCE [LARGE SCALE GENOMIC DNA]</scope>
    <source>
        <strain evidence="9">36N120E</strain>
    </source>
</reference>
<evidence type="ECO:0000313" key="10">
    <source>
        <dbReference type="Proteomes" id="UP000054937"/>
    </source>
</evidence>
<name>A0A0V0R449_PSEPJ</name>
<dbReference type="InterPro" id="IPR029063">
    <property type="entry name" value="SAM-dependent_MTases_sf"/>
</dbReference>
<dbReference type="PANTHER" id="PTHR14741:SF32">
    <property type="entry name" value="TRIMETHYLGUANOSINE SYNTHASE"/>
    <property type="match status" value="1"/>
</dbReference>
<dbReference type="CDD" id="cd02440">
    <property type="entry name" value="AdoMet_MTases"/>
    <property type="match status" value="1"/>
</dbReference>
<dbReference type="GO" id="GO:0071164">
    <property type="term" value="F:RNA cap trimethylguanosine synthase activity"/>
    <property type="evidence" value="ECO:0007669"/>
    <property type="project" value="TreeGrafter"/>
</dbReference>
<dbReference type="Pfam" id="PF09445">
    <property type="entry name" value="Methyltransf_15"/>
    <property type="match status" value="1"/>
</dbReference>
<dbReference type="PANTHER" id="PTHR14741">
    <property type="entry name" value="S-ADENOSYLMETHIONINE-DEPENDENT METHYLTRANSFERASE RELATED"/>
    <property type="match status" value="1"/>
</dbReference>
<evidence type="ECO:0000256" key="5">
    <source>
        <dbReference type="ARBA" id="ARBA00048763"/>
    </source>
</evidence>
<proteinExistence type="inferred from homology"/>
<sequence length="698" mass="81773">MQTQPLISDNDLIDNQKKKLTFSDDDIIITEKKQSKSSCFQCLCPCFFSKIQKKDDNIISLQQQQEQKQISEARYETLINSENKTLTYQNENLAQNQEQIQHSRNVHSGQLNSAGSNHNISDFYHLQKKNNKMASYNSDKNQLSKQLSKDSKKSNNFQQQNDLILSSVGFQSNYLQQYRKNELIFLGLNNSDSDCVIAKLTEKNLYYCPKSRDAFSPDSLEDNILHNLAFDENYQQEEYNNQHHHIYEHKINSQQNQYNFTFQEKRQNLISNADKNQNFLVNQQHISNSNQQHHQNKFNISSKQNYKKSNKSSFLPQFLFSQYDAIKIRPDFHYQVTPEIISEYIAQRAKSCPFVIDAFCGVGGNTIQFSKQCDLVLANDFDQNCVESAQYNWKIYNKNLKNVEFILGDYFDLQKVKADLVFLSPSISKSFEDDGRLDLFENFIPELLPSLKLAFQQAANIMLFLPSKADISQIPELFSKLFDSFDKVDNTSIEIESIYVNESLEYYLIHYGAINNGTVQLCLKNPIARRRGETQDNDFLFEKKKYFKDQNNPKNFNKSFDFENKNEKLIENQTKYSQNFQKQKSKTVKHRVQFQEAKNQVIEGSPEQQSMSNQDVIISNSWQDTGMQFGSQQSSQTNSIMSPNFHLQLNQNQQKKLFNYKNQKIKQEQYHMQLQEDDEDVVFKDYDYDNKAKLNRLL</sequence>
<dbReference type="GO" id="GO:0005634">
    <property type="term" value="C:nucleus"/>
    <property type="evidence" value="ECO:0007669"/>
    <property type="project" value="TreeGrafter"/>
</dbReference>
<evidence type="ECO:0000256" key="6">
    <source>
        <dbReference type="ARBA" id="ARBA00049075"/>
    </source>
</evidence>
<comment type="caution">
    <text evidence="9">The sequence shown here is derived from an EMBL/GenBank/DDBJ whole genome shotgun (WGS) entry which is preliminary data.</text>
</comment>
<organism evidence="9 10">
    <name type="scientific">Pseudocohnilembus persalinus</name>
    <name type="common">Ciliate</name>
    <dbReference type="NCBI Taxonomy" id="266149"/>
    <lineage>
        <taxon>Eukaryota</taxon>
        <taxon>Sar</taxon>
        <taxon>Alveolata</taxon>
        <taxon>Ciliophora</taxon>
        <taxon>Intramacronucleata</taxon>
        <taxon>Oligohymenophorea</taxon>
        <taxon>Scuticociliatia</taxon>
        <taxon>Philasterida</taxon>
        <taxon>Pseudocohnilembidae</taxon>
        <taxon>Pseudocohnilembus</taxon>
    </lineage>
</organism>
<evidence type="ECO:0000256" key="2">
    <source>
        <dbReference type="ARBA" id="ARBA00025783"/>
    </source>
</evidence>
<evidence type="ECO:0000313" key="9">
    <source>
        <dbReference type="EMBL" id="KRX09261.1"/>
    </source>
</evidence>
<evidence type="ECO:0000256" key="1">
    <source>
        <dbReference type="ARBA" id="ARBA00018517"/>
    </source>
</evidence>
<comment type="catalytic activity">
    <reaction evidence="4">
        <text>a 5'-end (N(7)-methyl 5'-triphosphoguanosine)-ribonucleoside in snoRNA + S-adenosyl-L-methionine = a 5'-end (N(2),N(7)-dimethyl 5'-triphosphoguanosine)-ribonucleoside in snoRNA + S-adenosyl-L-homocysteine + H(+)</text>
        <dbReference type="Rhea" id="RHEA:78475"/>
        <dbReference type="Rhea" id="RHEA-COMP:19086"/>
        <dbReference type="Rhea" id="RHEA-COMP:19088"/>
        <dbReference type="ChEBI" id="CHEBI:15378"/>
        <dbReference type="ChEBI" id="CHEBI:57856"/>
        <dbReference type="ChEBI" id="CHEBI:59789"/>
        <dbReference type="ChEBI" id="CHEBI:156461"/>
        <dbReference type="ChEBI" id="CHEBI:172880"/>
    </reaction>
    <physiologicalReaction direction="left-to-right" evidence="4">
        <dbReference type="Rhea" id="RHEA:78476"/>
    </physiologicalReaction>
</comment>
<dbReference type="SUPFAM" id="SSF53335">
    <property type="entry name" value="S-adenosyl-L-methionine-dependent methyltransferases"/>
    <property type="match status" value="1"/>
</dbReference>
<feature type="region of interest" description="Disordered" evidence="8">
    <location>
        <begin position="135"/>
        <end position="155"/>
    </location>
</feature>
<dbReference type="InterPro" id="IPR019012">
    <property type="entry name" value="RNA_cap_Gua-N2-MeTrfase"/>
</dbReference>
<evidence type="ECO:0000256" key="4">
    <source>
        <dbReference type="ARBA" id="ARBA00048740"/>
    </source>
</evidence>
<dbReference type="EMBL" id="LDAU01000053">
    <property type="protein sequence ID" value="KRX09261.1"/>
    <property type="molecule type" value="Genomic_DNA"/>
</dbReference>
<dbReference type="AlphaFoldDB" id="A0A0V0R449"/>
<protein>
    <recommendedName>
        <fullName evidence="1">Trimethylguanosine synthase</fullName>
    </recommendedName>
    <alternativeName>
        <fullName evidence="7">Cap-specific guanine-N(2) methyltransferase</fullName>
    </alternativeName>
</protein>
<dbReference type="Proteomes" id="UP000054937">
    <property type="component" value="Unassembled WGS sequence"/>
</dbReference>
<keyword evidence="10" id="KW-1185">Reference proteome</keyword>
<comment type="catalytic activity">
    <reaction evidence="3">
        <text>a 5'-end (N(2),N(7)-dimethyl 5'-triphosphoguanosine)-ribonucleoside in snoRNA + S-adenosyl-L-methionine = a 5'-end (N(2),N(2),N(7)-trimethyl 5'-triphosphoguanosine)-ribonucleoside in snoRNA + S-adenosyl-L-homocysteine + H(+)</text>
        <dbReference type="Rhea" id="RHEA:78507"/>
        <dbReference type="Rhea" id="RHEA-COMP:19088"/>
        <dbReference type="Rhea" id="RHEA-COMP:19090"/>
        <dbReference type="ChEBI" id="CHEBI:15378"/>
        <dbReference type="ChEBI" id="CHEBI:57856"/>
        <dbReference type="ChEBI" id="CHEBI:59789"/>
        <dbReference type="ChEBI" id="CHEBI:167623"/>
        <dbReference type="ChEBI" id="CHEBI:172880"/>
    </reaction>
    <physiologicalReaction direction="left-to-right" evidence="3">
        <dbReference type="Rhea" id="RHEA:78508"/>
    </physiologicalReaction>
</comment>
<gene>
    <name evidence="9" type="ORF">PPERSA_05930</name>
</gene>
<dbReference type="Gene3D" id="3.40.50.150">
    <property type="entry name" value="Vaccinia Virus protein VP39"/>
    <property type="match status" value="1"/>
</dbReference>
<comment type="catalytic activity">
    <reaction evidence="6">
        <text>a 5'-end (N(7)-methyl 5'-triphosphoguanosine)-ribonucleoside in snRNA + S-adenosyl-L-methionine = a 5'-end (N(2),N(7)-dimethyl 5'-triphosphoguanosine)-ribonucleoside in snRNA + S-adenosyl-L-homocysteine + H(+)</text>
        <dbReference type="Rhea" id="RHEA:78471"/>
        <dbReference type="Rhea" id="RHEA-COMP:19085"/>
        <dbReference type="Rhea" id="RHEA-COMP:19087"/>
        <dbReference type="ChEBI" id="CHEBI:15378"/>
        <dbReference type="ChEBI" id="CHEBI:57856"/>
        <dbReference type="ChEBI" id="CHEBI:59789"/>
        <dbReference type="ChEBI" id="CHEBI:156461"/>
        <dbReference type="ChEBI" id="CHEBI:172880"/>
    </reaction>
    <physiologicalReaction direction="left-to-right" evidence="6">
        <dbReference type="Rhea" id="RHEA:78472"/>
    </physiologicalReaction>
</comment>
<evidence type="ECO:0000256" key="8">
    <source>
        <dbReference type="SAM" id="MobiDB-lite"/>
    </source>
</evidence>
<dbReference type="OrthoDB" id="444258at2759"/>